<dbReference type="OrthoDB" id="2374547at2"/>
<dbReference type="RefSeq" id="WP_089965107.1">
    <property type="nucleotide sequence ID" value="NZ_FOCQ01000002.1"/>
</dbReference>
<keyword evidence="2" id="KW-1185">Reference proteome</keyword>
<evidence type="ECO:0000313" key="2">
    <source>
        <dbReference type="Proteomes" id="UP000199695"/>
    </source>
</evidence>
<organism evidence="1 2">
    <name type="scientific">Lihuaxuella thermophila</name>
    <dbReference type="NCBI Taxonomy" id="1173111"/>
    <lineage>
        <taxon>Bacteria</taxon>
        <taxon>Bacillati</taxon>
        <taxon>Bacillota</taxon>
        <taxon>Bacilli</taxon>
        <taxon>Bacillales</taxon>
        <taxon>Thermoactinomycetaceae</taxon>
        <taxon>Lihuaxuella</taxon>
    </lineage>
</organism>
<proteinExistence type="predicted"/>
<dbReference type="InterPro" id="IPR014852">
    <property type="entry name" value="YwhD"/>
</dbReference>
<protein>
    <submittedName>
        <fullName evidence="1">YwhD family protein</fullName>
    </submittedName>
</protein>
<dbReference type="STRING" id="1173111.SAMN05444955_102177"/>
<dbReference type="EMBL" id="FOCQ01000002">
    <property type="protein sequence ID" value="SEM82012.1"/>
    <property type="molecule type" value="Genomic_DNA"/>
</dbReference>
<gene>
    <name evidence="1" type="ORF">SAMN05444955_102177</name>
</gene>
<sequence>MANKKNTQFNIISNNSTTHGGYYTGTLNLSNLSSVLIDGDQAKIDLGLIHAKSAVERGIKFTPNKEEVPNGKLYWVVWVAIDRDENGPYYAGAAACPMTVDRESRKGWKNLAEHVNRMDDALKRRIKLQALGETEKAALKKLLISHNEQMWENSKAELKEQLG</sequence>
<name>A0A1H8BGS5_9BACL</name>
<dbReference type="AlphaFoldDB" id="A0A1H8BGS5"/>
<accession>A0A1H8BGS5</accession>
<reference evidence="1 2" key="1">
    <citation type="submission" date="2016-10" db="EMBL/GenBank/DDBJ databases">
        <authorList>
            <person name="de Groot N.N."/>
        </authorList>
    </citation>
    <scope>NUCLEOTIDE SEQUENCE [LARGE SCALE GENOMIC DNA]</scope>
    <source>
        <strain evidence="1 2">DSM 46701</strain>
    </source>
</reference>
<dbReference type="Pfam" id="PF08741">
    <property type="entry name" value="YwhD"/>
    <property type="match status" value="1"/>
</dbReference>
<dbReference type="Proteomes" id="UP000199695">
    <property type="component" value="Unassembled WGS sequence"/>
</dbReference>
<evidence type="ECO:0000313" key="1">
    <source>
        <dbReference type="EMBL" id="SEM82012.1"/>
    </source>
</evidence>